<sequence>MPRHEQAVIDGFNTFMRIEAGKRQGNFRHIALDGQDRHVLADYILTNESTFTLVEFKYTLSQLASEEKKDKAAILCEQLAFTRSMRARHDLCHFIAWMHLPERRPSVNIYRKEICNRQILGRNCELEPEFPAAKSRVSAVEFARSFFEEPTARTLPIDEFELYVKWLCSLGGRNASGLELLVGDENSGNCDLMEFESVRLLYDWFQSRRPPAPPPPAPTYGPDW</sequence>
<dbReference type="Proteomes" id="UP000248918">
    <property type="component" value="Unassembled WGS sequence"/>
</dbReference>
<comment type="caution">
    <text evidence="1">The sequence shown here is derived from an EMBL/GenBank/DDBJ whole genome shotgun (WGS) entry which is preliminary data.</text>
</comment>
<dbReference type="EMBL" id="QLTK01000008">
    <property type="protein sequence ID" value="RAS31916.1"/>
    <property type="molecule type" value="Genomic_DNA"/>
</dbReference>
<dbReference type="AlphaFoldDB" id="A0A329CAB7"/>
<protein>
    <submittedName>
        <fullName evidence="1">Uncharacterized protein</fullName>
    </submittedName>
</protein>
<evidence type="ECO:0000313" key="2">
    <source>
        <dbReference type="Proteomes" id="UP000248918"/>
    </source>
</evidence>
<evidence type="ECO:0000313" key="1">
    <source>
        <dbReference type="EMBL" id="RAS31916.1"/>
    </source>
</evidence>
<name>A0A329CAB7_9BURK</name>
<dbReference type="OrthoDB" id="9111362at2"/>
<accession>A0A329CAB7</accession>
<proteinExistence type="predicted"/>
<gene>
    <name evidence="1" type="ORF">BX591_10821</name>
</gene>
<reference evidence="1 2" key="1">
    <citation type="submission" date="2018-06" db="EMBL/GenBank/DDBJ databases">
        <title>Genomic Encyclopedia of Type Strains, Phase III (KMG-III): the genomes of soil and plant-associated and newly described type strains.</title>
        <authorList>
            <person name="Whitman W."/>
        </authorList>
    </citation>
    <scope>NUCLEOTIDE SEQUENCE [LARGE SCALE GENOMIC DNA]</scope>
    <source>
        <strain evidence="1 2">LMG 23644</strain>
    </source>
</reference>
<organism evidence="1 2">
    <name type="scientific">Paraburkholderia bryophila</name>
    <dbReference type="NCBI Taxonomy" id="420952"/>
    <lineage>
        <taxon>Bacteria</taxon>
        <taxon>Pseudomonadati</taxon>
        <taxon>Pseudomonadota</taxon>
        <taxon>Betaproteobacteria</taxon>
        <taxon>Burkholderiales</taxon>
        <taxon>Burkholderiaceae</taxon>
        <taxon>Paraburkholderia</taxon>
    </lineage>
</organism>
<dbReference type="RefSeq" id="WP_111932190.1">
    <property type="nucleotide sequence ID" value="NZ_CADFFP010000009.1"/>
</dbReference>